<gene>
    <name evidence="3" type="ORF">AWH56_008850</name>
    <name evidence="2" type="ORF">AWH56_21585</name>
</gene>
<dbReference type="EMBL" id="LQXD01000186">
    <property type="protein sequence ID" value="OIJ06176.1"/>
    <property type="molecule type" value="Genomic_DNA"/>
</dbReference>
<dbReference type="AlphaFoldDB" id="A0A1S2L1C4"/>
<proteinExistence type="predicted"/>
<name>A0A1S2L1C4_9BACI</name>
<reference evidence="3 4" key="3">
    <citation type="journal article" date="2019" name="Int. J. Syst. Evol. Microbiol.">
        <title>Anaerobacillus isosaccharinicus sp. nov., an alkaliphilic bacterium which degrades isosaccharinic acid.</title>
        <authorList>
            <person name="Bassil N.M."/>
            <person name="Lloyd J.R."/>
        </authorList>
    </citation>
    <scope>NUCLEOTIDE SEQUENCE [LARGE SCALE GENOMIC DNA]</scope>
    <source>
        <strain evidence="3 4">NB2006</strain>
    </source>
</reference>
<evidence type="ECO:0000313" key="4">
    <source>
        <dbReference type="Proteomes" id="UP000180175"/>
    </source>
</evidence>
<sequence>MRKKILFVALSILMFFSIAFPMALADNNSNSPNIKIDQVETKGIKHVISYDDSRRVATFGSDYKLNVIRVKDNIHVVLRDKGEKEQYVLKGELEDHLDDYEKALYKGDVINKKNHFFTLELENNGDKYDVYITIEEIDENGDILGGSTFSINGQEETSIEDEPMFSVLNTQFNTRRTFTDSNFKKVRVQGPDTIRRGGDAYHYIRTVTDTPAVNEYWRDRDSGTVMWSEVSRHEIKLGSGSHQSYIAQNPTGTTSNTFDFKFWVPRIGEVDIRVPTSKISAPAAGTPGTTYSYVATWNTGAGHSDNSTFDQSPTSGTGFGVHYEVNMSGSESLGTYTIPLEHNLQYRTRVAKWYGNVSNYLDIPRTNYSYTFTID</sequence>
<feature type="chain" id="PRO_5036025426" evidence="1">
    <location>
        <begin position="26"/>
        <end position="375"/>
    </location>
</feature>
<reference evidence="3 4" key="2">
    <citation type="journal article" date="2017" name="Genome Announc.">
        <title>Draft Genome Sequences of Four Alkaliphilic Bacteria Belonging to the Anaerobacillus Genus.</title>
        <authorList>
            <person name="Bassil N.M."/>
            <person name="Lloyd J.R."/>
        </authorList>
    </citation>
    <scope>NUCLEOTIDE SEQUENCE [LARGE SCALE GENOMIC DNA]</scope>
    <source>
        <strain evidence="3 4">NB2006</strain>
    </source>
</reference>
<keyword evidence="1" id="KW-0732">Signal</keyword>
<evidence type="ECO:0000256" key="1">
    <source>
        <dbReference type="SAM" id="SignalP"/>
    </source>
</evidence>
<protein>
    <submittedName>
        <fullName evidence="2">Uncharacterized protein</fullName>
    </submittedName>
</protein>
<reference evidence="3" key="4">
    <citation type="submission" date="2020-10" db="EMBL/GenBank/DDBJ databases">
        <authorList>
            <person name="Bassil N.M."/>
            <person name="Lloyd J.R."/>
        </authorList>
    </citation>
    <scope>NUCLEOTIDE SEQUENCE</scope>
    <source>
        <strain evidence="3">NB2006</strain>
    </source>
</reference>
<reference evidence="2 4" key="1">
    <citation type="submission" date="2016-10" db="EMBL/GenBank/DDBJ databases">
        <title>Draft genome sequences of four alkaliphilic bacteria belonging to the Anaerobacillus genus.</title>
        <authorList>
            <person name="Bassil N.M."/>
            <person name="Lloyd J.R."/>
        </authorList>
    </citation>
    <scope>NUCLEOTIDE SEQUENCE [LARGE SCALE GENOMIC DNA]</scope>
    <source>
        <strain evidence="2 4">NB2006</strain>
    </source>
</reference>
<accession>A0A1S2L1C4</accession>
<keyword evidence="4" id="KW-1185">Reference proteome</keyword>
<dbReference type="RefSeq" id="WP_071318990.1">
    <property type="nucleotide sequence ID" value="NZ_CP063356.2"/>
</dbReference>
<dbReference type="Proteomes" id="UP000180175">
    <property type="component" value="Chromosome"/>
</dbReference>
<feature type="signal peptide" evidence="1">
    <location>
        <begin position="1"/>
        <end position="25"/>
    </location>
</feature>
<dbReference type="EMBL" id="CP063356">
    <property type="protein sequence ID" value="QOY37669.1"/>
    <property type="molecule type" value="Genomic_DNA"/>
</dbReference>
<organism evidence="2 4">
    <name type="scientific">Anaerobacillus isosaccharinicus</name>
    <dbReference type="NCBI Taxonomy" id="1532552"/>
    <lineage>
        <taxon>Bacteria</taxon>
        <taxon>Bacillati</taxon>
        <taxon>Bacillota</taxon>
        <taxon>Bacilli</taxon>
        <taxon>Bacillales</taxon>
        <taxon>Bacillaceae</taxon>
        <taxon>Anaerobacillus</taxon>
    </lineage>
</organism>
<evidence type="ECO:0000313" key="3">
    <source>
        <dbReference type="EMBL" id="QOY37669.1"/>
    </source>
</evidence>
<dbReference type="KEGG" id="aia:AWH56_008850"/>
<evidence type="ECO:0000313" key="2">
    <source>
        <dbReference type="EMBL" id="OIJ06176.1"/>
    </source>
</evidence>